<gene>
    <name evidence="1" type="ORF">Ctob_004288</name>
</gene>
<dbReference type="AlphaFoldDB" id="A0A0M0J9X0"/>
<proteinExistence type="predicted"/>
<sequence length="302" mass="32380">MAALRAKRRRLTKELEALEAATGSVALTFGRQRHARTRLVTIRLVDERLAAEGRSFDHREVVRLAAAADLKHAEVLVWPGGLRVVFSEETVAIPPDAAASTATSAADGGDDPSASVVTSVAAAVSRLKAELSELHGQQMGFFLALLDARLGFDSATGASVQRQAEREHVHHQVPLPLSAPRAGLRNVTASFAYANGSTAAEDATSPDGGEASPEAWSAYAATPGGAVSGSVYSALARIFRESVEEGQVVQAELMEEQQELEEHALLDERALRDEHALLDEHALGEEHEQELPLRDRLRSVYA</sequence>
<dbReference type="Proteomes" id="UP000037460">
    <property type="component" value="Unassembled WGS sequence"/>
</dbReference>
<protein>
    <submittedName>
        <fullName evidence="1">Uncharacterized protein</fullName>
    </submittedName>
</protein>
<comment type="caution">
    <text evidence="1">The sequence shown here is derived from an EMBL/GenBank/DDBJ whole genome shotgun (WGS) entry which is preliminary data.</text>
</comment>
<evidence type="ECO:0000313" key="2">
    <source>
        <dbReference type="Proteomes" id="UP000037460"/>
    </source>
</evidence>
<reference evidence="2" key="1">
    <citation type="journal article" date="2015" name="PLoS Genet.">
        <title>Genome Sequence and Transcriptome Analyses of Chrysochromulina tobin: Metabolic Tools for Enhanced Algal Fitness in the Prominent Order Prymnesiales (Haptophyceae).</title>
        <authorList>
            <person name="Hovde B.T."/>
            <person name="Deodato C.R."/>
            <person name="Hunsperger H.M."/>
            <person name="Ryken S.A."/>
            <person name="Yost W."/>
            <person name="Jha R.K."/>
            <person name="Patterson J."/>
            <person name="Monnat R.J. Jr."/>
            <person name="Barlow S.B."/>
            <person name="Starkenburg S.R."/>
            <person name="Cattolico R.A."/>
        </authorList>
    </citation>
    <scope>NUCLEOTIDE SEQUENCE</scope>
    <source>
        <strain evidence="2">CCMP291</strain>
    </source>
</reference>
<organism evidence="1 2">
    <name type="scientific">Chrysochromulina tobinii</name>
    <dbReference type="NCBI Taxonomy" id="1460289"/>
    <lineage>
        <taxon>Eukaryota</taxon>
        <taxon>Haptista</taxon>
        <taxon>Haptophyta</taxon>
        <taxon>Prymnesiophyceae</taxon>
        <taxon>Prymnesiales</taxon>
        <taxon>Chrysochromulinaceae</taxon>
        <taxon>Chrysochromulina</taxon>
    </lineage>
</organism>
<evidence type="ECO:0000313" key="1">
    <source>
        <dbReference type="EMBL" id="KOO23399.1"/>
    </source>
</evidence>
<name>A0A0M0J9X0_9EUKA</name>
<accession>A0A0M0J9X0</accession>
<keyword evidence="2" id="KW-1185">Reference proteome</keyword>
<dbReference type="EMBL" id="JWZX01003196">
    <property type="protein sequence ID" value="KOO23399.1"/>
    <property type="molecule type" value="Genomic_DNA"/>
</dbReference>